<name>A0ABV3G1F9_9NOCA</name>
<evidence type="ECO:0008006" key="3">
    <source>
        <dbReference type="Google" id="ProtNLM"/>
    </source>
</evidence>
<proteinExistence type="predicted"/>
<comment type="caution">
    <text evidence="1">The sequence shown here is derived from an EMBL/GenBank/DDBJ whole genome shotgun (WGS) entry which is preliminary data.</text>
</comment>
<organism evidence="1 2">
    <name type="scientific">Nocardia aurea</name>
    <dbReference type="NCBI Taxonomy" id="2144174"/>
    <lineage>
        <taxon>Bacteria</taxon>
        <taxon>Bacillati</taxon>
        <taxon>Actinomycetota</taxon>
        <taxon>Actinomycetes</taxon>
        <taxon>Mycobacteriales</taxon>
        <taxon>Nocardiaceae</taxon>
        <taxon>Nocardia</taxon>
    </lineage>
</organism>
<reference evidence="1 2" key="1">
    <citation type="submission" date="2024-06" db="EMBL/GenBank/DDBJ databases">
        <title>The Natural Products Discovery Center: Release of the First 8490 Sequenced Strains for Exploring Actinobacteria Biosynthetic Diversity.</title>
        <authorList>
            <person name="Kalkreuter E."/>
            <person name="Kautsar S.A."/>
            <person name="Yang D."/>
            <person name="Bader C.D."/>
            <person name="Teijaro C.N."/>
            <person name="Fluegel L."/>
            <person name="Davis C.M."/>
            <person name="Simpson J.R."/>
            <person name="Lauterbach L."/>
            <person name="Steele A.D."/>
            <person name="Gui C."/>
            <person name="Meng S."/>
            <person name="Li G."/>
            <person name="Viehrig K."/>
            <person name="Ye F."/>
            <person name="Su P."/>
            <person name="Kiefer A.F."/>
            <person name="Nichols A."/>
            <person name="Cepeda A.J."/>
            <person name="Yan W."/>
            <person name="Fan B."/>
            <person name="Jiang Y."/>
            <person name="Adhikari A."/>
            <person name="Zheng C.-J."/>
            <person name="Schuster L."/>
            <person name="Cowan T.M."/>
            <person name="Smanski M.J."/>
            <person name="Chevrette M.G."/>
            <person name="De Carvalho L.P.S."/>
            <person name="Shen B."/>
        </authorList>
    </citation>
    <scope>NUCLEOTIDE SEQUENCE [LARGE SCALE GENOMIC DNA]</scope>
    <source>
        <strain evidence="1 2">NPDC050403</strain>
    </source>
</reference>
<dbReference type="RefSeq" id="WP_355091550.1">
    <property type="nucleotide sequence ID" value="NZ_JBEXKW010000139.1"/>
</dbReference>
<dbReference type="Proteomes" id="UP001551695">
    <property type="component" value="Unassembled WGS sequence"/>
</dbReference>
<gene>
    <name evidence="1" type="ORF">AB0I48_28510</name>
</gene>
<sequence>MPVRKSTIVGVVLIALGLVGGCSDTSGTPRPVGSTSVVATSAPSAAPDAVERNLRIRQRLLELGCTTNSCIQAYFACMDGYLSGDACEFYRQHPPG</sequence>
<dbReference type="PROSITE" id="PS51257">
    <property type="entry name" value="PROKAR_LIPOPROTEIN"/>
    <property type="match status" value="1"/>
</dbReference>
<evidence type="ECO:0000313" key="1">
    <source>
        <dbReference type="EMBL" id="MEV0711516.1"/>
    </source>
</evidence>
<evidence type="ECO:0000313" key="2">
    <source>
        <dbReference type="Proteomes" id="UP001551695"/>
    </source>
</evidence>
<keyword evidence="2" id="KW-1185">Reference proteome</keyword>
<dbReference type="EMBL" id="JBFAKC010000015">
    <property type="protein sequence ID" value="MEV0711516.1"/>
    <property type="molecule type" value="Genomic_DNA"/>
</dbReference>
<accession>A0ABV3G1F9</accession>
<protein>
    <recommendedName>
        <fullName evidence="3">Lipoprotein</fullName>
    </recommendedName>
</protein>